<feature type="transmembrane region" description="Helical" evidence="6">
    <location>
        <begin position="280"/>
        <end position="299"/>
    </location>
</feature>
<dbReference type="InterPro" id="IPR020846">
    <property type="entry name" value="MFS_dom"/>
</dbReference>
<reference evidence="8" key="1">
    <citation type="submission" date="2022-08" db="EMBL/GenBank/DDBJ databases">
        <title>Genome analysis of Corynebacteriales strain.</title>
        <authorList>
            <person name="Lee S.D."/>
        </authorList>
    </citation>
    <scope>NUCLEOTIDE SEQUENCE</scope>
    <source>
        <strain evidence="8">D3-21</strain>
    </source>
</reference>
<keyword evidence="9" id="KW-1185">Reference proteome</keyword>
<feature type="transmembrane region" description="Helical" evidence="6">
    <location>
        <begin position="338"/>
        <end position="359"/>
    </location>
</feature>
<feature type="transmembrane region" description="Helical" evidence="6">
    <location>
        <begin position="167"/>
        <end position="187"/>
    </location>
</feature>
<feature type="transmembrane region" description="Helical" evidence="6">
    <location>
        <begin position="221"/>
        <end position="244"/>
    </location>
</feature>
<evidence type="ECO:0000256" key="5">
    <source>
        <dbReference type="SAM" id="MobiDB-lite"/>
    </source>
</evidence>
<sequence length="428" mass="42108">MATRTAPPAHGTRLIALRAATALVVAMGVGRFAYTPILPLMESQAGLSRSAGAALATSNYLGYLVGAIVASVLAGPARSTAVLRGSLVAVVATLALMPVTTAQPVWLVLRFVAGVASALVFVFAARVAHDQLKGSPHGAGWVFGGVGAGIALSGAAVLALGDQGSWVAAWATVAALAAAGGAIAWNLPGGSVPGTSVADDAVNGRAGGAGGGNRSRFGWLVAAYFFEGLGYIVTATFLVAALAASGGPSWLGSSAWIVVGLAAFPSSVVWAWLGRRASRPLLLFVAMLVQAVAVALPAWSGSPAAALVSAVVFGGTFMGIVALALGEGNELIGPRAPAVLTAAYGVGQVIGPLVVAPLLAHGYSAALVVAAGIVAVGALCVLPSLARRRGPAGARGSHGFAAPAAGDGAEVSPPASASSGRSRLPDRR</sequence>
<dbReference type="Gene3D" id="1.20.1250.20">
    <property type="entry name" value="MFS general substrate transporter like domains"/>
    <property type="match status" value="2"/>
</dbReference>
<dbReference type="InterPro" id="IPR010645">
    <property type="entry name" value="MFS_4"/>
</dbReference>
<accession>A0A9X4RHP7</accession>
<evidence type="ECO:0000256" key="4">
    <source>
        <dbReference type="ARBA" id="ARBA00023136"/>
    </source>
</evidence>
<evidence type="ECO:0000256" key="3">
    <source>
        <dbReference type="ARBA" id="ARBA00022989"/>
    </source>
</evidence>
<dbReference type="InterPro" id="IPR036259">
    <property type="entry name" value="MFS_trans_sf"/>
</dbReference>
<feature type="transmembrane region" description="Helical" evidence="6">
    <location>
        <begin position="140"/>
        <end position="161"/>
    </location>
</feature>
<dbReference type="PANTHER" id="PTHR23537:SF1">
    <property type="entry name" value="SUGAR TRANSPORTER"/>
    <property type="match status" value="1"/>
</dbReference>
<comment type="caution">
    <text evidence="8">The sequence shown here is derived from an EMBL/GenBank/DDBJ whole genome shotgun (WGS) entry which is preliminary data.</text>
</comment>
<feature type="transmembrane region" description="Helical" evidence="6">
    <location>
        <begin position="12"/>
        <end position="34"/>
    </location>
</feature>
<dbReference type="SUPFAM" id="SSF103473">
    <property type="entry name" value="MFS general substrate transporter"/>
    <property type="match status" value="1"/>
</dbReference>
<feature type="domain" description="Major facilitator superfamily (MFS) profile" evidence="7">
    <location>
        <begin position="14"/>
        <end position="389"/>
    </location>
</feature>
<dbReference type="EMBL" id="JANRHA010000007">
    <property type="protein sequence ID" value="MDG3015351.1"/>
    <property type="molecule type" value="Genomic_DNA"/>
</dbReference>
<protein>
    <submittedName>
        <fullName evidence="8">YbfB/YjiJ family MFS transporter</fullName>
    </submittedName>
</protein>
<feature type="transmembrane region" description="Helical" evidence="6">
    <location>
        <begin position="250"/>
        <end position="273"/>
    </location>
</feature>
<dbReference type="Proteomes" id="UP001152755">
    <property type="component" value="Unassembled WGS sequence"/>
</dbReference>
<comment type="subcellular location">
    <subcellularLocation>
        <location evidence="1">Cell membrane</location>
        <topology evidence="1">Multi-pass membrane protein</topology>
    </subcellularLocation>
</comment>
<feature type="region of interest" description="Disordered" evidence="5">
    <location>
        <begin position="392"/>
        <end position="428"/>
    </location>
</feature>
<evidence type="ECO:0000259" key="7">
    <source>
        <dbReference type="PROSITE" id="PS50850"/>
    </source>
</evidence>
<evidence type="ECO:0000256" key="1">
    <source>
        <dbReference type="ARBA" id="ARBA00004651"/>
    </source>
</evidence>
<feature type="transmembrane region" description="Helical" evidence="6">
    <location>
        <begin position="305"/>
        <end position="326"/>
    </location>
</feature>
<dbReference type="PROSITE" id="PS50850">
    <property type="entry name" value="MFS"/>
    <property type="match status" value="1"/>
</dbReference>
<name>A0A9X4RHP7_9ACTN</name>
<organism evidence="8 9">
    <name type="scientific">Speluncibacter jeojiensis</name>
    <dbReference type="NCBI Taxonomy" id="2710754"/>
    <lineage>
        <taxon>Bacteria</taxon>
        <taxon>Bacillati</taxon>
        <taxon>Actinomycetota</taxon>
        <taxon>Actinomycetes</taxon>
        <taxon>Mycobacteriales</taxon>
        <taxon>Speluncibacteraceae</taxon>
        <taxon>Speluncibacter</taxon>
    </lineage>
</organism>
<dbReference type="Pfam" id="PF06779">
    <property type="entry name" value="MFS_4"/>
    <property type="match status" value="1"/>
</dbReference>
<feature type="compositionally biased region" description="Low complexity" evidence="5">
    <location>
        <begin position="412"/>
        <end position="422"/>
    </location>
</feature>
<keyword evidence="4 6" id="KW-0472">Membrane</keyword>
<feature type="transmembrane region" description="Helical" evidence="6">
    <location>
        <begin position="365"/>
        <end position="386"/>
    </location>
</feature>
<evidence type="ECO:0000313" key="9">
    <source>
        <dbReference type="Proteomes" id="UP001152755"/>
    </source>
</evidence>
<dbReference type="RefSeq" id="WP_332520039.1">
    <property type="nucleotide sequence ID" value="NZ_JANRHA010000007.1"/>
</dbReference>
<dbReference type="GO" id="GO:0022857">
    <property type="term" value="F:transmembrane transporter activity"/>
    <property type="evidence" value="ECO:0007669"/>
    <property type="project" value="InterPro"/>
</dbReference>
<dbReference type="AlphaFoldDB" id="A0A9X4RHP7"/>
<keyword evidence="3 6" id="KW-1133">Transmembrane helix</keyword>
<dbReference type="GO" id="GO:0005886">
    <property type="term" value="C:plasma membrane"/>
    <property type="evidence" value="ECO:0007669"/>
    <property type="project" value="UniProtKB-SubCell"/>
</dbReference>
<proteinExistence type="predicted"/>
<feature type="transmembrane region" description="Helical" evidence="6">
    <location>
        <begin position="54"/>
        <end position="74"/>
    </location>
</feature>
<feature type="transmembrane region" description="Helical" evidence="6">
    <location>
        <begin position="81"/>
        <end position="99"/>
    </location>
</feature>
<dbReference type="PANTHER" id="PTHR23537">
    <property type="match status" value="1"/>
</dbReference>
<keyword evidence="2 6" id="KW-0812">Transmembrane</keyword>
<evidence type="ECO:0000256" key="2">
    <source>
        <dbReference type="ARBA" id="ARBA00022692"/>
    </source>
</evidence>
<evidence type="ECO:0000313" key="8">
    <source>
        <dbReference type="EMBL" id="MDG3015351.1"/>
    </source>
</evidence>
<evidence type="ECO:0000256" key="6">
    <source>
        <dbReference type="SAM" id="Phobius"/>
    </source>
</evidence>
<gene>
    <name evidence="8" type="ORF">NVS88_12405</name>
</gene>
<feature type="transmembrane region" description="Helical" evidence="6">
    <location>
        <begin position="105"/>
        <end position="128"/>
    </location>
</feature>